<reference evidence="2 3" key="1">
    <citation type="journal article" date="2018" name="Nat. Biotechnol.">
        <title>A standardized bacterial taxonomy based on genome phylogeny substantially revises the tree of life.</title>
        <authorList>
            <person name="Parks D.H."/>
            <person name="Chuvochina M."/>
            <person name="Waite D.W."/>
            <person name="Rinke C."/>
            <person name="Skarshewski A."/>
            <person name="Chaumeil P.A."/>
            <person name="Hugenholtz P."/>
        </authorList>
    </citation>
    <scope>NUCLEOTIDE SEQUENCE [LARGE SCALE GENOMIC DNA]</scope>
    <source>
        <strain evidence="2">UBA11978</strain>
    </source>
</reference>
<evidence type="ECO:0000313" key="3">
    <source>
        <dbReference type="Proteomes" id="UP000263517"/>
    </source>
</evidence>
<dbReference type="RefSeq" id="WP_272965214.1">
    <property type="nucleotide sequence ID" value="NZ_CALBIY010000023.1"/>
</dbReference>
<dbReference type="PANTHER" id="PTHR43685:SF11">
    <property type="entry name" value="GLYCOSYLTRANSFERASE TAGX-RELATED"/>
    <property type="match status" value="1"/>
</dbReference>
<dbReference type="InterPro" id="IPR001173">
    <property type="entry name" value="Glyco_trans_2-like"/>
</dbReference>
<accession>A0A350P3C5</accession>
<comment type="caution">
    <text evidence="2">The sequence shown here is derived from an EMBL/GenBank/DDBJ whole genome shotgun (WGS) entry which is preliminary data.</text>
</comment>
<dbReference type="CDD" id="cd00761">
    <property type="entry name" value="Glyco_tranf_GTA_type"/>
    <property type="match status" value="1"/>
</dbReference>
<dbReference type="Gene3D" id="3.90.550.10">
    <property type="entry name" value="Spore Coat Polysaccharide Biosynthesis Protein SpsA, Chain A"/>
    <property type="match status" value="1"/>
</dbReference>
<dbReference type="PANTHER" id="PTHR43685">
    <property type="entry name" value="GLYCOSYLTRANSFERASE"/>
    <property type="match status" value="1"/>
</dbReference>
<dbReference type="AlphaFoldDB" id="A0A350P3C5"/>
<dbReference type="EMBL" id="DNAN01000300">
    <property type="protein sequence ID" value="HAW75792.1"/>
    <property type="molecule type" value="Genomic_DNA"/>
</dbReference>
<sequence>MALHTLVGSIKQKYSQHRQLKKLESLIKESGKFDVDFYTSTYSSQSEMAVKKPIRHFITEGASMGFNPSKWFNTNWYINQYKDIKEEGINPLVHYILYGRREGRKPNPNQFATALEKQIDKIKNGVVENLWGGYSAPALQELEAIYQNTGADLDLRFFAAWHAARWYYFVEDFEKALSISKLVRELSTDYHLDKTAVLMHSFCLMKLGEIERAKLHLFEYLESNPNDADALLSLSNLYTDPADRLMWINDAFERNGFTPIEFDDEQSSISFKALYATAPAVGDERLVSVIIPTFNAGERLEIAIQSLLNQSWKNLEIIVVDDCSTDDTPELVRRLSLQDSRVKLVQQPQNGGAYRARNAGLKIAKGDFLTTHDGDDWSHPQKIESQIAYLDSWPKVMGVSTFWIRATDDLQFQHNWRLNPRLIHWSHSSFMFRRQVLEELGPWDTVIAGGDTEFIWRVQAKYGKWAFKRIHKEVPMAFALDDEASLTRNKATHIKTMHNGLRHIYRSGCQWWHKNNNDELKTEGDDTRAFPAPRSMIIRGDNNTKGDCIFISDFSDKRFKDSEFELINTLIESGQSVLLYHVPEYGKIYRPLCDRFFELLHFKNAEVCVFGMEVETTNVVFLNPNLLKFVPEQLAEVSGRRVFVSKRSESEISSEHVVEFINDVNEKDIVITNISELSDSLINVT</sequence>
<proteinExistence type="predicted"/>
<keyword evidence="2" id="KW-0808">Transferase</keyword>
<gene>
    <name evidence="2" type="ORF">DCW74_08665</name>
</gene>
<dbReference type="InterPro" id="IPR050834">
    <property type="entry name" value="Glycosyltransf_2"/>
</dbReference>
<evidence type="ECO:0000259" key="1">
    <source>
        <dbReference type="Pfam" id="PF00535"/>
    </source>
</evidence>
<dbReference type="Pfam" id="PF00535">
    <property type="entry name" value="Glycos_transf_2"/>
    <property type="match status" value="1"/>
</dbReference>
<evidence type="ECO:0000313" key="2">
    <source>
        <dbReference type="EMBL" id="HAW75792.1"/>
    </source>
</evidence>
<dbReference type="InterPro" id="IPR029044">
    <property type="entry name" value="Nucleotide-diphossugar_trans"/>
</dbReference>
<dbReference type="InterPro" id="IPR011990">
    <property type="entry name" value="TPR-like_helical_dom_sf"/>
</dbReference>
<dbReference type="Gene3D" id="1.25.40.10">
    <property type="entry name" value="Tetratricopeptide repeat domain"/>
    <property type="match status" value="1"/>
</dbReference>
<feature type="domain" description="Glycosyltransferase 2-like" evidence="1">
    <location>
        <begin position="288"/>
        <end position="424"/>
    </location>
</feature>
<protein>
    <submittedName>
        <fullName evidence="2">Glycosyltransferase family 2 protein</fullName>
    </submittedName>
</protein>
<dbReference type="SUPFAM" id="SSF53448">
    <property type="entry name" value="Nucleotide-diphospho-sugar transferases"/>
    <property type="match status" value="1"/>
</dbReference>
<dbReference type="SUPFAM" id="SSF48452">
    <property type="entry name" value="TPR-like"/>
    <property type="match status" value="1"/>
</dbReference>
<organism evidence="2 3">
    <name type="scientific">Alteromonas australica</name>
    <dbReference type="NCBI Taxonomy" id="589873"/>
    <lineage>
        <taxon>Bacteria</taxon>
        <taxon>Pseudomonadati</taxon>
        <taxon>Pseudomonadota</taxon>
        <taxon>Gammaproteobacteria</taxon>
        <taxon>Alteromonadales</taxon>
        <taxon>Alteromonadaceae</taxon>
        <taxon>Alteromonas/Salinimonas group</taxon>
        <taxon>Alteromonas</taxon>
    </lineage>
</organism>
<dbReference type="GO" id="GO:0016740">
    <property type="term" value="F:transferase activity"/>
    <property type="evidence" value="ECO:0007669"/>
    <property type="project" value="UniProtKB-KW"/>
</dbReference>
<dbReference type="Proteomes" id="UP000263517">
    <property type="component" value="Unassembled WGS sequence"/>
</dbReference>
<name>A0A350P3C5_9ALTE</name>